<evidence type="ECO:0008006" key="4">
    <source>
        <dbReference type="Google" id="ProtNLM"/>
    </source>
</evidence>
<dbReference type="EMBL" id="FMZV01000011">
    <property type="protein sequence ID" value="SDD89950.1"/>
    <property type="molecule type" value="Genomic_DNA"/>
</dbReference>
<evidence type="ECO:0000256" key="1">
    <source>
        <dbReference type="SAM" id="MobiDB-lite"/>
    </source>
</evidence>
<dbReference type="Proteomes" id="UP000199628">
    <property type="component" value="Unassembled WGS sequence"/>
</dbReference>
<protein>
    <recommendedName>
        <fullName evidence="4">DUF4440 domain-containing protein</fullName>
    </recommendedName>
</protein>
<organism evidence="2 3">
    <name type="scientific">Ruegeria marina</name>
    <dbReference type="NCBI Taxonomy" id="639004"/>
    <lineage>
        <taxon>Bacteria</taxon>
        <taxon>Pseudomonadati</taxon>
        <taxon>Pseudomonadota</taxon>
        <taxon>Alphaproteobacteria</taxon>
        <taxon>Rhodobacterales</taxon>
        <taxon>Roseobacteraceae</taxon>
        <taxon>Ruegeria</taxon>
    </lineage>
</organism>
<dbReference type="STRING" id="639004.SAMN04488239_111153"/>
<gene>
    <name evidence="2" type="ORF">SAMN04488239_111153</name>
</gene>
<feature type="region of interest" description="Disordered" evidence="1">
    <location>
        <begin position="1"/>
        <end position="21"/>
    </location>
</feature>
<reference evidence="3" key="1">
    <citation type="submission" date="2016-10" db="EMBL/GenBank/DDBJ databases">
        <authorList>
            <person name="Varghese N."/>
            <person name="Submissions S."/>
        </authorList>
    </citation>
    <scope>NUCLEOTIDE SEQUENCE [LARGE SCALE GENOMIC DNA]</scope>
    <source>
        <strain evidence="3">CGMCC 1.9108</strain>
    </source>
</reference>
<sequence>MTVSTATATRPAHAAHKSGTLSPHEQGILWDMEEHFWTSGADNARATTATNAVMVFPYPPGILQGDQIWTHLRERTGWHSVAMAERRVMRCHDIAILTYRVSAEKPDVPIYKALCASTYLNDEDTWLRISHQQTAVN</sequence>
<feature type="compositionally biased region" description="Low complexity" evidence="1">
    <location>
        <begin position="1"/>
        <end position="12"/>
    </location>
</feature>
<name>A0A1G6YHX0_9RHOB</name>
<dbReference type="RefSeq" id="WP_245706557.1">
    <property type="nucleotide sequence ID" value="NZ_FMZV01000011.1"/>
</dbReference>
<evidence type="ECO:0000313" key="2">
    <source>
        <dbReference type="EMBL" id="SDD89950.1"/>
    </source>
</evidence>
<accession>A0A1G6YHX0</accession>
<proteinExistence type="predicted"/>
<dbReference type="AlphaFoldDB" id="A0A1G6YHX0"/>
<keyword evidence="3" id="KW-1185">Reference proteome</keyword>
<evidence type="ECO:0000313" key="3">
    <source>
        <dbReference type="Proteomes" id="UP000199628"/>
    </source>
</evidence>